<dbReference type="EMBL" id="BSYO01000038">
    <property type="protein sequence ID" value="GMH30470.1"/>
    <property type="molecule type" value="Genomic_DNA"/>
</dbReference>
<organism evidence="1 2">
    <name type="scientific">Nepenthes gracilis</name>
    <name type="common">Slender pitcher plant</name>
    <dbReference type="NCBI Taxonomy" id="150966"/>
    <lineage>
        <taxon>Eukaryota</taxon>
        <taxon>Viridiplantae</taxon>
        <taxon>Streptophyta</taxon>
        <taxon>Embryophyta</taxon>
        <taxon>Tracheophyta</taxon>
        <taxon>Spermatophyta</taxon>
        <taxon>Magnoliopsida</taxon>
        <taxon>eudicotyledons</taxon>
        <taxon>Gunneridae</taxon>
        <taxon>Pentapetalae</taxon>
        <taxon>Caryophyllales</taxon>
        <taxon>Nepenthaceae</taxon>
        <taxon>Nepenthes</taxon>
    </lineage>
</organism>
<name>A0AAD3TIC6_NEPGR</name>
<keyword evidence="2" id="KW-1185">Reference proteome</keyword>
<dbReference type="Proteomes" id="UP001279734">
    <property type="component" value="Unassembled WGS sequence"/>
</dbReference>
<dbReference type="AlphaFoldDB" id="A0AAD3TIC6"/>
<protein>
    <submittedName>
        <fullName evidence="1">Uncharacterized protein</fullName>
    </submittedName>
</protein>
<reference evidence="1" key="1">
    <citation type="submission" date="2023-05" db="EMBL/GenBank/DDBJ databases">
        <title>Nepenthes gracilis genome sequencing.</title>
        <authorList>
            <person name="Fukushima K."/>
        </authorList>
    </citation>
    <scope>NUCLEOTIDE SEQUENCE</scope>
    <source>
        <strain evidence="1">SING2019-196</strain>
    </source>
</reference>
<gene>
    <name evidence="1" type="ORF">Nepgr_032313</name>
</gene>
<comment type="caution">
    <text evidence="1">The sequence shown here is derived from an EMBL/GenBank/DDBJ whole genome shotgun (WGS) entry which is preliminary data.</text>
</comment>
<accession>A0AAD3TIC6</accession>
<evidence type="ECO:0000313" key="1">
    <source>
        <dbReference type="EMBL" id="GMH30470.1"/>
    </source>
</evidence>
<proteinExistence type="predicted"/>
<sequence>MLEAEVQVEYQRKLERCRICHKIGHRAAHCRTKSIFQPTDKIHLGLISKLENSAHLHPMPDSATLMMDDTLDTMAPDLLDGKVVEDISCQTPVVLQDPEDADV</sequence>
<evidence type="ECO:0000313" key="2">
    <source>
        <dbReference type="Proteomes" id="UP001279734"/>
    </source>
</evidence>